<proteinExistence type="inferred from homology"/>
<dbReference type="FunFam" id="1.10.20.10:FF:000018">
    <property type="entry name" value="Transcription initiation factor TFIID subunit 9"/>
    <property type="match status" value="1"/>
</dbReference>
<organism evidence="7 8">
    <name type="scientific">Magallana gigas</name>
    <name type="common">Pacific oyster</name>
    <name type="synonym">Crassostrea gigas</name>
    <dbReference type="NCBI Taxonomy" id="29159"/>
    <lineage>
        <taxon>Eukaryota</taxon>
        <taxon>Metazoa</taxon>
        <taxon>Spiralia</taxon>
        <taxon>Lophotrochozoa</taxon>
        <taxon>Mollusca</taxon>
        <taxon>Bivalvia</taxon>
        <taxon>Autobranchia</taxon>
        <taxon>Pteriomorphia</taxon>
        <taxon>Ostreida</taxon>
        <taxon>Ostreoidea</taxon>
        <taxon>Ostreidae</taxon>
        <taxon>Magallana</taxon>
    </lineage>
</organism>
<dbReference type="GO" id="GO:0000124">
    <property type="term" value="C:SAGA complex"/>
    <property type="evidence" value="ECO:0007669"/>
    <property type="project" value="TreeGrafter"/>
</dbReference>
<feature type="compositionally biased region" description="Polar residues" evidence="6">
    <location>
        <begin position="247"/>
        <end position="258"/>
    </location>
</feature>
<evidence type="ECO:0008006" key="9">
    <source>
        <dbReference type="Google" id="ProtNLM"/>
    </source>
</evidence>
<name>A0A8W8IHH7_MAGGI</name>
<dbReference type="AlphaFoldDB" id="A0A8W8IHH7"/>
<dbReference type="GO" id="GO:0005669">
    <property type="term" value="C:transcription factor TFIID complex"/>
    <property type="evidence" value="ECO:0007669"/>
    <property type="project" value="TreeGrafter"/>
</dbReference>
<dbReference type="PANTHER" id="PTHR48068">
    <property type="entry name" value="TAF9 RNA POLYMERASE II, TATA BOX-BINDING PROTEIN (TBP)-ASSOCIATED FACTOR"/>
    <property type="match status" value="1"/>
</dbReference>
<keyword evidence="4" id="KW-0804">Transcription</keyword>
<reference evidence="7" key="1">
    <citation type="submission" date="2022-08" db="UniProtKB">
        <authorList>
            <consortium name="EnsemblMetazoa"/>
        </authorList>
    </citation>
    <scope>IDENTIFICATION</scope>
    <source>
        <strain evidence="7">05x7-T-G4-1.051#20</strain>
    </source>
</reference>
<dbReference type="Gene3D" id="1.10.20.10">
    <property type="entry name" value="Histone, subunit A"/>
    <property type="match status" value="1"/>
</dbReference>
<evidence type="ECO:0000256" key="2">
    <source>
        <dbReference type="ARBA" id="ARBA00007646"/>
    </source>
</evidence>
<keyword evidence="3" id="KW-0805">Transcription regulation</keyword>
<accession>A0A8W8IHH7</accession>
<dbReference type="CDD" id="cd07979">
    <property type="entry name" value="HFD_TAF9"/>
    <property type="match status" value="1"/>
</dbReference>
<evidence type="ECO:0000256" key="4">
    <source>
        <dbReference type="ARBA" id="ARBA00023163"/>
    </source>
</evidence>
<dbReference type="Pfam" id="PF02291">
    <property type="entry name" value="TFIID-31kDa"/>
    <property type="match status" value="1"/>
</dbReference>
<comment type="subcellular location">
    <subcellularLocation>
        <location evidence="1">Nucleus</location>
    </subcellularLocation>
</comment>
<dbReference type="InterPro" id="IPR003162">
    <property type="entry name" value="TFIID-31"/>
</dbReference>
<comment type="similarity">
    <text evidence="2">Belongs to the TAF9 family.</text>
</comment>
<sequence length="272" mass="30074">MASPVKSSPRDAQVMGAILKEMGVTEYEPRVVNVMLEFVYRYVTDVLEDAKVYCNHANKKSLDAEDIKLAVQCRMDHSFTSPPPRDLLMEISKHKNSQVMPLIKPYTGLRLPPDRYCLSAPNYRMSSHKAVKKHQARIQIGLPQFQQRINLSQMSMTPGGFIISGKLGAGGPHLTVVSKPGMGVPAVTIVTKPSGQQTMTAKPAIRISTGTSLNSLNQNRTFHQVVSTSSSHAGPQHTIQFQPLQSTTTSLITNQSMNPLKRKMEEDYDNPS</sequence>
<evidence type="ECO:0000313" key="7">
    <source>
        <dbReference type="EnsemblMetazoa" id="G14328.2:cds"/>
    </source>
</evidence>
<dbReference type="GO" id="GO:0016251">
    <property type="term" value="F:RNA polymerase II general transcription initiation factor activity"/>
    <property type="evidence" value="ECO:0007669"/>
    <property type="project" value="TreeGrafter"/>
</dbReference>
<evidence type="ECO:0000256" key="5">
    <source>
        <dbReference type="ARBA" id="ARBA00023242"/>
    </source>
</evidence>
<feature type="region of interest" description="Disordered" evidence="6">
    <location>
        <begin position="247"/>
        <end position="272"/>
    </location>
</feature>
<keyword evidence="5" id="KW-0539">Nucleus</keyword>
<keyword evidence="8" id="KW-1185">Reference proteome</keyword>
<dbReference type="InterPro" id="IPR051431">
    <property type="entry name" value="TFIID_subunit_9"/>
</dbReference>
<dbReference type="GO" id="GO:0003713">
    <property type="term" value="F:transcription coactivator activity"/>
    <property type="evidence" value="ECO:0007669"/>
    <property type="project" value="TreeGrafter"/>
</dbReference>
<evidence type="ECO:0000256" key="3">
    <source>
        <dbReference type="ARBA" id="ARBA00023015"/>
    </source>
</evidence>
<dbReference type="PANTHER" id="PTHR48068:SF4">
    <property type="entry name" value="TATA-BOX BINDING PROTEIN ASSOCIATED FACTOR 9"/>
    <property type="match status" value="1"/>
</dbReference>
<evidence type="ECO:0000256" key="1">
    <source>
        <dbReference type="ARBA" id="ARBA00004123"/>
    </source>
</evidence>
<dbReference type="EnsemblMetazoa" id="G14328.2">
    <property type="protein sequence ID" value="G14328.2:cds"/>
    <property type="gene ID" value="G14328"/>
</dbReference>
<evidence type="ECO:0000256" key="6">
    <source>
        <dbReference type="SAM" id="MobiDB-lite"/>
    </source>
</evidence>
<evidence type="ECO:0000313" key="8">
    <source>
        <dbReference type="Proteomes" id="UP000005408"/>
    </source>
</evidence>
<dbReference type="SUPFAM" id="SSF47113">
    <property type="entry name" value="Histone-fold"/>
    <property type="match status" value="1"/>
</dbReference>
<protein>
    <recommendedName>
        <fullName evidence="9">Transcription initiation factor TFIID subunit 9</fullName>
    </recommendedName>
</protein>
<dbReference type="GO" id="GO:0051123">
    <property type="term" value="P:RNA polymerase II preinitiation complex assembly"/>
    <property type="evidence" value="ECO:0007669"/>
    <property type="project" value="TreeGrafter"/>
</dbReference>
<dbReference type="Proteomes" id="UP000005408">
    <property type="component" value="Unassembled WGS sequence"/>
</dbReference>
<dbReference type="InterPro" id="IPR009072">
    <property type="entry name" value="Histone-fold"/>
</dbReference>
<dbReference type="GO" id="GO:0046982">
    <property type="term" value="F:protein heterodimerization activity"/>
    <property type="evidence" value="ECO:0007669"/>
    <property type="project" value="InterPro"/>
</dbReference>